<keyword evidence="5" id="KW-1185">Reference proteome</keyword>
<dbReference type="GO" id="GO:0043436">
    <property type="term" value="P:oxoacid metabolic process"/>
    <property type="evidence" value="ECO:0007669"/>
    <property type="project" value="UniProtKB-ARBA"/>
</dbReference>
<dbReference type="AlphaFoldDB" id="A0A7J7H8Q9"/>
<organism evidence="4 5">
    <name type="scientific">Camellia sinensis</name>
    <name type="common">Tea plant</name>
    <name type="synonym">Thea sinensis</name>
    <dbReference type="NCBI Taxonomy" id="4442"/>
    <lineage>
        <taxon>Eukaryota</taxon>
        <taxon>Viridiplantae</taxon>
        <taxon>Streptophyta</taxon>
        <taxon>Embryophyta</taxon>
        <taxon>Tracheophyta</taxon>
        <taxon>Spermatophyta</taxon>
        <taxon>Magnoliopsida</taxon>
        <taxon>eudicotyledons</taxon>
        <taxon>Gunneridae</taxon>
        <taxon>Pentapetalae</taxon>
        <taxon>asterids</taxon>
        <taxon>Ericales</taxon>
        <taxon>Theaceae</taxon>
        <taxon>Camellia</taxon>
    </lineage>
</organism>
<dbReference type="InterPro" id="IPR000573">
    <property type="entry name" value="AconitaseA/IPMdHydase_ssu_swvl"/>
</dbReference>
<dbReference type="Proteomes" id="UP000593564">
    <property type="component" value="Unassembled WGS sequence"/>
</dbReference>
<accession>A0A7J7H8Q9</accession>
<dbReference type="GO" id="GO:0016836">
    <property type="term" value="F:hydro-lyase activity"/>
    <property type="evidence" value="ECO:0007669"/>
    <property type="project" value="UniProtKB-ARBA"/>
</dbReference>
<reference evidence="4 5" key="2">
    <citation type="submission" date="2020-07" db="EMBL/GenBank/DDBJ databases">
        <title>Genome assembly of wild tea tree DASZ reveals pedigree and selection history of tea varieties.</title>
        <authorList>
            <person name="Zhang W."/>
        </authorList>
    </citation>
    <scope>NUCLEOTIDE SEQUENCE [LARGE SCALE GENOMIC DNA]</scope>
    <source>
        <strain evidence="5">cv. G240</strain>
        <tissue evidence="4">Leaf</tissue>
    </source>
</reference>
<dbReference type="InterPro" id="IPR006249">
    <property type="entry name" value="Aconitase/IRP2"/>
</dbReference>
<gene>
    <name evidence="4" type="ORF">HYC85_011315</name>
</gene>
<proteinExistence type="predicted"/>
<dbReference type="Gene3D" id="3.20.19.10">
    <property type="entry name" value="Aconitase, domain 4"/>
    <property type="match status" value="1"/>
</dbReference>
<dbReference type="PANTHER" id="PTHR11670">
    <property type="entry name" value="ACONITASE/IRON-RESPONSIVE ELEMENT FAMILY MEMBER"/>
    <property type="match status" value="1"/>
</dbReference>
<feature type="region of interest" description="Disordered" evidence="2">
    <location>
        <begin position="320"/>
        <end position="353"/>
    </location>
</feature>
<feature type="domain" description="Aconitase A/isopropylmalate dehydratase small subunit swivel" evidence="3">
    <location>
        <begin position="349"/>
        <end position="415"/>
    </location>
</feature>
<dbReference type="InterPro" id="IPR004252">
    <property type="entry name" value="Probable_transposase_24"/>
</dbReference>
<dbReference type="Pfam" id="PF00694">
    <property type="entry name" value="Aconitase_C"/>
    <property type="match status" value="1"/>
</dbReference>
<evidence type="ECO:0000256" key="2">
    <source>
        <dbReference type="SAM" id="MobiDB-lite"/>
    </source>
</evidence>
<protein>
    <recommendedName>
        <fullName evidence="3">Aconitase A/isopropylmalate dehydratase small subunit swivel domain-containing protein</fullName>
    </recommendedName>
</protein>
<dbReference type="InterPro" id="IPR015928">
    <property type="entry name" value="Aconitase/3IPM_dehydase_swvl"/>
</dbReference>
<evidence type="ECO:0000256" key="1">
    <source>
        <dbReference type="ARBA" id="ARBA00023004"/>
    </source>
</evidence>
<dbReference type="SUPFAM" id="SSF53732">
    <property type="entry name" value="Aconitase iron-sulfur domain"/>
    <property type="match status" value="1"/>
</dbReference>
<dbReference type="InterPro" id="IPR036008">
    <property type="entry name" value="Aconitase_4Fe-4S_dom"/>
</dbReference>
<dbReference type="Pfam" id="PF03004">
    <property type="entry name" value="Transposase_24"/>
    <property type="match status" value="1"/>
</dbReference>
<comment type="caution">
    <text evidence="4">The sequence shown here is derived from an EMBL/GenBank/DDBJ whole genome shotgun (WGS) entry which is preliminary data.</text>
</comment>
<dbReference type="SUPFAM" id="SSF52016">
    <property type="entry name" value="LeuD/IlvD-like"/>
    <property type="match status" value="1"/>
</dbReference>
<dbReference type="EMBL" id="JACBKZ010000005">
    <property type="protein sequence ID" value="KAF5949322.1"/>
    <property type="molecule type" value="Genomic_DNA"/>
</dbReference>
<keyword evidence="1" id="KW-0408">Iron</keyword>
<dbReference type="InterPro" id="IPR015931">
    <property type="entry name" value="Acnase/IPM_dHydase_lsu_aba_1/3"/>
</dbReference>
<evidence type="ECO:0000313" key="5">
    <source>
        <dbReference type="Proteomes" id="UP000593564"/>
    </source>
</evidence>
<dbReference type="Gene3D" id="3.30.499.10">
    <property type="entry name" value="Aconitase, domain 3"/>
    <property type="match status" value="2"/>
</dbReference>
<sequence length="487" mass="54725">MPKEEQIKVEKFSFHGQPAELNHGSAVIAAITSCTNTSNPSVMLGASLVAKKGRVHPLTRANYLAAPPLVVAYDLAGTVDIDFEKEPIGVGKDGKNVYFKDIWPSTEEVTEDHKNKLKAKYFKPRSSDPNLKDDVPMNVVPSQWEQLVEYWRTSDAEKIASRNAKNRRAHDIAHNTGRTTFSQIRHEMTSKGESTDKMNVWLMTRTVDDPEDEFNRQLSMLPEDGRTLEARNAIFHELIGHDRHGYCRTYGRIVPRRVVYKDGAGPSQSTPHPSTIDQITQQIRAELRDELREELRAEFSTHLQQMRAEMMALVSQGASVDPNRQVPDASSGHRAFRESAEDENPYTPPPEDQRYKAVRQDTIVLAGAEYESGSSRDWAAKGPMLLGVKAVITKSFERIHRSNLVGMGIVPLCFKPGEDANSLGLIGHERYTIDLPSKINEIRPGQDVTVRTDTGKSFTCTVHFDTEVLLTFFLKVVFLLLWKNSGI</sequence>
<dbReference type="PROSITE" id="PS51257">
    <property type="entry name" value="PROKAR_LIPOPROTEIN"/>
    <property type="match status" value="1"/>
</dbReference>
<reference evidence="5" key="1">
    <citation type="journal article" date="2020" name="Nat. Commun.">
        <title>Genome assembly of wild tea tree DASZ reveals pedigree and selection history of tea varieties.</title>
        <authorList>
            <person name="Zhang W."/>
            <person name="Zhang Y."/>
            <person name="Qiu H."/>
            <person name="Guo Y."/>
            <person name="Wan H."/>
            <person name="Zhang X."/>
            <person name="Scossa F."/>
            <person name="Alseekh S."/>
            <person name="Zhang Q."/>
            <person name="Wang P."/>
            <person name="Xu L."/>
            <person name="Schmidt M.H."/>
            <person name="Jia X."/>
            <person name="Li D."/>
            <person name="Zhu A."/>
            <person name="Guo F."/>
            <person name="Chen W."/>
            <person name="Ni D."/>
            <person name="Usadel B."/>
            <person name="Fernie A.R."/>
            <person name="Wen W."/>
        </authorList>
    </citation>
    <scope>NUCLEOTIDE SEQUENCE [LARGE SCALE GENOMIC DNA]</scope>
    <source>
        <strain evidence="5">cv. G240</strain>
    </source>
</reference>
<evidence type="ECO:0000313" key="4">
    <source>
        <dbReference type="EMBL" id="KAF5949322.1"/>
    </source>
</evidence>
<evidence type="ECO:0000259" key="3">
    <source>
        <dbReference type="Pfam" id="PF00694"/>
    </source>
</evidence>
<name>A0A7J7H8Q9_CAMSI</name>